<dbReference type="InterPro" id="IPR002575">
    <property type="entry name" value="Aminoglycoside_PTrfase"/>
</dbReference>
<dbReference type="Proteomes" id="UP000220836">
    <property type="component" value="Unassembled WGS sequence"/>
</dbReference>
<protein>
    <submittedName>
        <fullName evidence="2">Phosphotransferase enzyme family protein</fullName>
    </submittedName>
</protein>
<keyword evidence="2" id="KW-0808">Transferase</keyword>
<dbReference type="Gene3D" id="3.30.200.20">
    <property type="entry name" value="Phosphorylase Kinase, domain 1"/>
    <property type="match status" value="1"/>
</dbReference>
<evidence type="ECO:0000313" key="2">
    <source>
        <dbReference type="EMBL" id="SMX39276.1"/>
    </source>
</evidence>
<dbReference type="GO" id="GO:0016740">
    <property type="term" value="F:transferase activity"/>
    <property type="evidence" value="ECO:0007669"/>
    <property type="project" value="UniProtKB-KW"/>
</dbReference>
<feature type="domain" description="Aminoglycoside phosphotransferase" evidence="1">
    <location>
        <begin position="16"/>
        <end position="240"/>
    </location>
</feature>
<accession>A0A238KBA7</accession>
<evidence type="ECO:0000313" key="3">
    <source>
        <dbReference type="Proteomes" id="UP000220836"/>
    </source>
</evidence>
<keyword evidence="3" id="KW-1185">Reference proteome</keyword>
<name>A0A238KBA7_9RHOB</name>
<evidence type="ECO:0000259" key="1">
    <source>
        <dbReference type="Pfam" id="PF01636"/>
    </source>
</evidence>
<dbReference type="InterPro" id="IPR011009">
    <property type="entry name" value="Kinase-like_dom_sf"/>
</dbReference>
<dbReference type="SUPFAM" id="SSF56112">
    <property type="entry name" value="Protein kinase-like (PK-like)"/>
    <property type="match status" value="1"/>
</dbReference>
<proteinExistence type="predicted"/>
<reference evidence="2 3" key="1">
    <citation type="submission" date="2017-05" db="EMBL/GenBank/DDBJ databases">
        <authorList>
            <person name="Song R."/>
            <person name="Chenine A.L."/>
            <person name="Ruprecht R.M."/>
        </authorList>
    </citation>
    <scope>NUCLEOTIDE SEQUENCE [LARGE SCALE GENOMIC DNA]</scope>
    <source>
        <strain evidence="2 3">CECT 8663</strain>
    </source>
</reference>
<dbReference type="AlphaFoldDB" id="A0A238KBA7"/>
<dbReference type="OrthoDB" id="9809275at2"/>
<dbReference type="Gene3D" id="3.90.1200.10">
    <property type="match status" value="1"/>
</dbReference>
<dbReference type="EMBL" id="FXYH01000005">
    <property type="protein sequence ID" value="SMX39276.1"/>
    <property type="molecule type" value="Genomic_DNA"/>
</dbReference>
<dbReference type="RefSeq" id="WP_097804183.1">
    <property type="nucleotide sequence ID" value="NZ_FXYH01000005.1"/>
</dbReference>
<dbReference type="Pfam" id="PF01636">
    <property type="entry name" value="APH"/>
    <property type="match status" value="1"/>
</dbReference>
<organism evidence="2 3">
    <name type="scientific">Pelagimonas varians</name>
    <dbReference type="NCBI Taxonomy" id="696760"/>
    <lineage>
        <taxon>Bacteria</taxon>
        <taxon>Pseudomonadati</taxon>
        <taxon>Pseudomonadota</taxon>
        <taxon>Alphaproteobacteria</taxon>
        <taxon>Rhodobacterales</taxon>
        <taxon>Roseobacteraceae</taxon>
        <taxon>Pelagimonas</taxon>
    </lineage>
</organism>
<sequence length="323" mass="34663">MTPFLEAAGWADAAQTPLAGDASSRSYVRLTRGPDTAILMLDPDGDVDLFARLARHLSALNLSAPSIMAQAPGLLLIEDLGDGLIAQLAQDTVRETALYLVAVDALLELHKHPAPASLPVATPKVLAAMTDVAFDCYAVGAELPNPAARDAVITAFEPILQNYAAPEGVMVLRDYHAENILWLADRQGAKRAGLLDFQDALQGHRAYDLISLIEDARRDVSPHTAKACIAHYLAQSGLPETAFRTALAVLGAQRNLRILGVFARLAATRGKPHYIDLIPRVWAHLKHDLTHPALAPVAAILSQSLPEPTPAILQRLKNPCPTP</sequence>
<gene>
    <name evidence="2" type="ORF">PEV8663_01659</name>
</gene>